<accession>A0A1H4XAT0</accession>
<dbReference type="GO" id="GO:0005737">
    <property type="term" value="C:cytoplasm"/>
    <property type="evidence" value="ECO:0007669"/>
    <property type="project" value="TreeGrafter"/>
</dbReference>
<dbReference type="RefSeq" id="WP_092117132.1">
    <property type="nucleotide sequence ID" value="NZ_FNTH01000001.1"/>
</dbReference>
<dbReference type="Proteomes" id="UP000198992">
    <property type="component" value="Unassembled WGS sequence"/>
</dbReference>
<dbReference type="InterPro" id="IPR036282">
    <property type="entry name" value="Glutathione-S-Trfase_C_sf"/>
</dbReference>
<protein>
    <submittedName>
        <fullName evidence="2">Glutathione S-transferase</fullName>
    </submittedName>
</protein>
<evidence type="ECO:0000259" key="1">
    <source>
        <dbReference type="PROSITE" id="PS50404"/>
    </source>
</evidence>
<dbReference type="Gene3D" id="1.20.1050.10">
    <property type="match status" value="1"/>
</dbReference>
<dbReference type="PANTHER" id="PTHR43968">
    <property type="match status" value="1"/>
</dbReference>
<dbReference type="EMBL" id="FNTH01000001">
    <property type="protein sequence ID" value="SED02713.1"/>
    <property type="molecule type" value="Genomic_DNA"/>
</dbReference>
<feature type="domain" description="GST N-terminal" evidence="1">
    <location>
        <begin position="1"/>
        <end position="82"/>
    </location>
</feature>
<dbReference type="SUPFAM" id="SSF47616">
    <property type="entry name" value="GST C-terminal domain-like"/>
    <property type="match status" value="1"/>
</dbReference>
<dbReference type="PANTHER" id="PTHR43968:SF6">
    <property type="entry name" value="GLUTATHIONE S-TRANSFERASE OMEGA"/>
    <property type="match status" value="1"/>
</dbReference>
<proteinExistence type="predicted"/>
<keyword evidence="2" id="KW-0808">Transferase</keyword>
<dbReference type="Gene3D" id="3.40.30.10">
    <property type="entry name" value="Glutaredoxin"/>
    <property type="match status" value="1"/>
</dbReference>
<gene>
    <name evidence="2" type="ORF">SAMN05444164_3452</name>
</gene>
<dbReference type="Pfam" id="PF13409">
    <property type="entry name" value="GST_N_2"/>
    <property type="match status" value="1"/>
</dbReference>
<name>A0A1H4XAT0_9BRAD</name>
<dbReference type="CDD" id="cd03205">
    <property type="entry name" value="GST_C_6"/>
    <property type="match status" value="1"/>
</dbReference>
<evidence type="ECO:0000313" key="3">
    <source>
        <dbReference type="Proteomes" id="UP000198992"/>
    </source>
</evidence>
<dbReference type="SUPFAM" id="SSF52833">
    <property type="entry name" value="Thioredoxin-like"/>
    <property type="match status" value="1"/>
</dbReference>
<dbReference type="AlphaFoldDB" id="A0A1H4XAT0"/>
<dbReference type="InterPro" id="IPR050983">
    <property type="entry name" value="GST_Omega/HSP26"/>
</dbReference>
<dbReference type="PROSITE" id="PS50404">
    <property type="entry name" value="GST_NTER"/>
    <property type="match status" value="1"/>
</dbReference>
<reference evidence="2 3" key="1">
    <citation type="submission" date="2016-10" db="EMBL/GenBank/DDBJ databases">
        <authorList>
            <person name="de Groot N.N."/>
        </authorList>
    </citation>
    <scope>NUCLEOTIDE SEQUENCE [LARGE SCALE GENOMIC DNA]</scope>
    <source>
        <strain evidence="2 3">MT12</strain>
    </source>
</reference>
<evidence type="ECO:0000313" key="2">
    <source>
        <dbReference type="EMBL" id="SED02713.1"/>
    </source>
</evidence>
<dbReference type="GO" id="GO:0016740">
    <property type="term" value="F:transferase activity"/>
    <property type="evidence" value="ECO:0007669"/>
    <property type="project" value="UniProtKB-KW"/>
</dbReference>
<dbReference type="InterPro" id="IPR036249">
    <property type="entry name" value="Thioredoxin-like_sf"/>
</dbReference>
<dbReference type="OrthoDB" id="9795329at2"/>
<organism evidence="2 3">
    <name type="scientific">Bradyrhizobium erythrophlei</name>
    <dbReference type="NCBI Taxonomy" id="1437360"/>
    <lineage>
        <taxon>Bacteria</taxon>
        <taxon>Pseudomonadati</taxon>
        <taxon>Pseudomonadota</taxon>
        <taxon>Alphaproteobacteria</taxon>
        <taxon>Hyphomicrobiales</taxon>
        <taxon>Nitrobacteraceae</taxon>
        <taxon>Bradyrhizobium</taxon>
    </lineage>
</organism>
<sequence>MKLYWSPNSPYARKVVVVTKELGVDDRVKLIETSAMPTKENPELSALNPLTRIPTLQLNTGEILFDSSLICEYLDEFSDGGLLPVLGPARRQVLKLELLGLDIMDRAVVCRQETLRPESYRWSGWVDAQFDRIGKILDVLDAYTLALDSDLGTITVGCALEYLDFRFGDRPWRSHRPQLSAWHEQFASRPSMASTKHPQ</sequence>
<dbReference type="InterPro" id="IPR004045">
    <property type="entry name" value="Glutathione_S-Trfase_N"/>
</dbReference>